<sequence length="1150" mass="126357">MRLSVIVLSITAMSFGVLKAERVRGQELVKQKINVSIESGTLESALRRIEITSRVGFAYDYNLLKDKKVAEHRFLRQSLEQILNELLITENLTFQEKNNTILIVRGTKPVAADKKAQGILKGFVVENDTERSPLPGVAVRVDGTNMVTLTDNDGGFKLNLSPGKYRLIFSYVGFDTRTINDVLVEEGKTSEINIALKPSVAYLQEAVVVGYGVQEKRSLTGSVGTLKPNNLGKAPISISSGLVGRVAGVQVLPSSGVPGAASAITVRGITSINGKGNSPLLVIDGVPMYGIDQDNNTVNYAGRTYGSGFVGNIPSSMSQNNRERFETDPLASINPDDIESIEILKDAYATAIYGSRGASGVILINTKKGSKSNGPKMDVQLSTSTNTPYKKHSFMNGDQYADFYTAFLKAMNKTTSFTKGINTNWIDEVVSNGQGYNAAFNISNGNENGGYYISASYAKEMPYIIQNQFERFQGRINIDQKLNEFFKVGTNLALSNTQNNAISAQQIYGDAAMTAPNKPIKNDAGDYVWDTWTNPVLLSSGRDLNPVGFANTTKNEIAENRTIGNVFGEFSMNAWLKIRSEVGVDWNTSRAYSRFSSKPRTVGGIASETDRQNKKWIINNTAEFKKAVGLHNFNATVGQSFESSVEYMNASTGSNFPNDEVLSISTAGTRTLASSLKQEWALMSYFGRLNYILNNKYMLGATYRVDGSSKFSKNKRYVGFPSVSAGWDIKQESFMDKVAFVDQLKLRGSVGLSGSDGGTGYYGNQGVYTNASGNATWGNEIAVVPTTPNNPNLKWETRTKYDLGMDMSLLKSNISVGFDYYNELTKNAILSFPIPGYLGFTSQQQNIGEISNKGVELTINTVNINKKGFSWKSNFNIAKNINKIEKLYPRDGLTDPFQLAKSLEASTGRFMMEGHSVTSFFLYEWAGVDPDNGNPLLIDKDGNKTETVLEKTTGGEVNRKYMGDAAPKFFGGFDNSLGYKGFELNAFFSYAYGNKMINGSKAYTYTYASNDALNLSPDMLSYWTTPGQQTAIPALLNAYNSNTNATTGVKTYNGYDYSLSRNTSRFLEDASYVKLRNLTLGYSFNKDIARRLRLSSLKLYAEVQNVFTITKYSGIDPEVSAFGSSALQMGRDEFTLPSSRMYNMGVKLGF</sequence>
<dbReference type="InterPro" id="IPR039426">
    <property type="entry name" value="TonB-dep_rcpt-like"/>
</dbReference>
<dbReference type="Gene3D" id="2.40.170.20">
    <property type="entry name" value="TonB-dependent receptor, beta-barrel domain"/>
    <property type="match status" value="1"/>
</dbReference>
<keyword evidence="5 7" id="KW-0472">Membrane</keyword>
<evidence type="ECO:0000256" key="2">
    <source>
        <dbReference type="ARBA" id="ARBA00022448"/>
    </source>
</evidence>
<keyword evidence="2 7" id="KW-0813">Transport</keyword>
<dbReference type="Gene3D" id="2.170.130.10">
    <property type="entry name" value="TonB-dependent receptor, plug domain"/>
    <property type="match status" value="1"/>
</dbReference>
<comment type="similarity">
    <text evidence="7">Belongs to the TonB-dependent receptor family.</text>
</comment>
<comment type="subcellular location">
    <subcellularLocation>
        <location evidence="1 7">Cell outer membrane</location>
        <topology evidence="1 7">Multi-pass membrane protein</topology>
    </subcellularLocation>
</comment>
<gene>
    <name evidence="9" type="ORF">SAMN06265350_103359</name>
</gene>
<dbReference type="SUPFAM" id="SSF49464">
    <property type="entry name" value="Carboxypeptidase regulatory domain-like"/>
    <property type="match status" value="1"/>
</dbReference>
<dbReference type="Gene3D" id="2.60.40.1120">
    <property type="entry name" value="Carboxypeptidase-like, regulatory domain"/>
    <property type="match status" value="1"/>
</dbReference>
<dbReference type="Proteomes" id="UP000315971">
    <property type="component" value="Unassembled WGS sequence"/>
</dbReference>
<keyword evidence="6 7" id="KW-0998">Cell outer membrane</keyword>
<evidence type="ECO:0000259" key="8">
    <source>
        <dbReference type="Pfam" id="PF07715"/>
    </source>
</evidence>
<protein>
    <submittedName>
        <fullName evidence="9">TonB-linked outer membrane protein, SusC/RagA family</fullName>
    </submittedName>
</protein>
<dbReference type="RefSeq" id="WP_185955214.1">
    <property type="nucleotide sequence ID" value="NZ_FXSZ01000003.1"/>
</dbReference>
<dbReference type="Pfam" id="PF07715">
    <property type="entry name" value="Plug"/>
    <property type="match status" value="1"/>
</dbReference>
<evidence type="ECO:0000313" key="10">
    <source>
        <dbReference type="Proteomes" id="UP000315971"/>
    </source>
</evidence>
<proteinExistence type="inferred from homology"/>
<evidence type="ECO:0000256" key="7">
    <source>
        <dbReference type="PROSITE-ProRule" id="PRU01360"/>
    </source>
</evidence>
<feature type="domain" description="TonB-dependent receptor plug" evidence="8">
    <location>
        <begin position="216"/>
        <end position="361"/>
    </location>
</feature>
<reference evidence="9 10" key="1">
    <citation type="submission" date="2017-05" db="EMBL/GenBank/DDBJ databases">
        <authorList>
            <person name="Varghese N."/>
            <person name="Submissions S."/>
        </authorList>
    </citation>
    <scope>NUCLEOTIDE SEQUENCE [LARGE SCALE GENOMIC DNA]</scope>
    <source>
        <strain evidence="9 10">DSM 21342</strain>
    </source>
</reference>
<evidence type="ECO:0000313" key="9">
    <source>
        <dbReference type="EMBL" id="SMO56421.1"/>
    </source>
</evidence>
<name>A0A521CC93_9SPHI</name>
<dbReference type="InterPro" id="IPR023996">
    <property type="entry name" value="TonB-dep_OMP_SusC/RagA"/>
</dbReference>
<dbReference type="Gene3D" id="3.55.50.30">
    <property type="match status" value="1"/>
</dbReference>
<keyword evidence="3 7" id="KW-1134">Transmembrane beta strand</keyword>
<evidence type="ECO:0000256" key="5">
    <source>
        <dbReference type="ARBA" id="ARBA00023136"/>
    </source>
</evidence>
<organism evidence="9 10">
    <name type="scientific">Solitalea koreensis</name>
    <dbReference type="NCBI Taxonomy" id="543615"/>
    <lineage>
        <taxon>Bacteria</taxon>
        <taxon>Pseudomonadati</taxon>
        <taxon>Bacteroidota</taxon>
        <taxon>Sphingobacteriia</taxon>
        <taxon>Sphingobacteriales</taxon>
        <taxon>Sphingobacteriaceae</taxon>
        <taxon>Solitalea</taxon>
    </lineage>
</organism>
<keyword evidence="4 7" id="KW-0812">Transmembrane</keyword>
<dbReference type="InterPro" id="IPR012910">
    <property type="entry name" value="Plug_dom"/>
</dbReference>
<dbReference type="SUPFAM" id="SSF56935">
    <property type="entry name" value="Porins"/>
    <property type="match status" value="1"/>
</dbReference>
<dbReference type="Pfam" id="PF13715">
    <property type="entry name" value="CarbopepD_reg_2"/>
    <property type="match status" value="1"/>
</dbReference>
<dbReference type="InterPro" id="IPR008969">
    <property type="entry name" value="CarboxyPept-like_regulatory"/>
</dbReference>
<dbReference type="PROSITE" id="PS52016">
    <property type="entry name" value="TONB_DEPENDENT_REC_3"/>
    <property type="match status" value="1"/>
</dbReference>
<accession>A0A521CC93</accession>
<dbReference type="GO" id="GO:0009279">
    <property type="term" value="C:cell outer membrane"/>
    <property type="evidence" value="ECO:0007669"/>
    <property type="project" value="UniProtKB-SubCell"/>
</dbReference>
<dbReference type="EMBL" id="FXSZ01000003">
    <property type="protein sequence ID" value="SMO56421.1"/>
    <property type="molecule type" value="Genomic_DNA"/>
</dbReference>
<dbReference type="AlphaFoldDB" id="A0A521CC93"/>
<dbReference type="InterPro" id="IPR037066">
    <property type="entry name" value="Plug_dom_sf"/>
</dbReference>
<dbReference type="InterPro" id="IPR036942">
    <property type="entry name" value="Beta-barrel_TonB_sf"/>
</dbReference>
<evidence type="ECO:0000256" key="6">
    <source>
        <dbReference type="ARBA" id="ARBA00023237"/>
    </source>
</evidence>
<evidence type="ECO:0000256" key="1">
    <source>
        <dbReference type="ARBA" id="ARBA00004571"/>
    </source>
</evidence>
<evidence type="ECO:0000256" key="4">
    <source>
        <dbReference type="ARBA" id="ARBA00022692"/>
    </source>
</evidence>
<keyword evidence="10" id="KW-1185">Reference proteome</keyword>
<dbReference type="InterPro" id="IPR023997">
    <property type="entry name" value="TonB-dep_OMP_SusC/RagA_CS"/>
</dbReference>
<evidence type="ECO:0000256" key="3">
    <source>
        <dbReference type="ARBA" id="ARBA00022452"/>
    </source>
</evidence>
<dbReference type="NCBIfam" id="TIGR04057">
    <property type="entry name" value="SusC_RagA_signa"/>
    <property type="match status" value="1"/>
</dbReference>
<dbReference type="NCBIfam" id="TIGR04056">
    <property type="entry name" value="OMP_RagA_SusC"/>
    <property type="match status" value="1"/>
</dbReference>